<dbReference type="PANTHER" id="PTHR35381">
    <property type="entry name" value="EF-HAND DOMAIN-CONTAINING PROTEIN"/>
    <property type="match status" value="1"/>
</dbReference>
<evidence type="ECO:0000313" key="3">
    <source>
        <dbReference type="Proteomes" id="UP000187209"/>
    </source>
</evidence>
<reference evidence="2 3" key="1">
    <citation type="submission" date="2016-11" db="EMBL/GenBank/DDBJ databases">
        <title>The macronuclear genome of Stentor coeruleus: a giant cell with tiny introns.</title>
        <authorList>
            <person name="Slabodnick M."/>
            <person name="Ruby J.G."/>
            <person name="Reiff S.B."/>
            <person name="Swart E.C."/>
            <person name="Gosai S."/>
            <person name="Prabakaran S."/>
            <person name="Witkowska E."/>
            <person name="Larue G.E."/>
            <person name="Fisher S."/>
            <person name="Freeman R.M."/>
            <person name="Gunawardena J."/>
            <person name="Chu W."/>
            <person name="Stover N.A."/>
            <person name="Gregory B.D."/>
            <person name="Nowacki M."/>
            <person name="Derisi J."/>
            <person name="Roy S.W."/>
            <person name="Marshall W.F."/>
            <person name="Sood P."/>
        </authorList>
    </citation>
    <scope>NUCLEOTIDE SEQUENCE [LARGE SCALE GENOMIC DNA]</scope>
    <source>
        <strain evidence="2">WM001</strain>
    </source>
</reference>
<dbReference type="OrthoDB" id="313506at2759"/>
<organism evidence="2 3">
    <name type="scientific">Stentor coeruleus</name>
    <dbReference type="NCBI Taxonomy" id="5963"/>
    <lineage>
        <taxon>Eukaryota</taxon>
        <taxon>Sar</taxon>
        <taxon>Alveolata</taxon>
        <taxon>Ciliophora</taxon>
        <taxon>Postciliodesmatophora</taxon>
        <taxon>Heterotrichea</taxon>
        <taxon>Heterotrichida</taxon>
        <taxon>Stentoridae</taxon>
        <taxon>Stentor</taxon>
    </lineage>
</organism>
<feature type="coiled-coil region" evidence="1">
    <location>
        <begin position="378"/>
        <end position="405"/>
    </location>
</feature>
<dbReference type="EMBL" id="MPUH01000580">
    <property type="protein sequence ID" value="OMJ77342.1"/>
    <property type="molecule type" value="Genomic_DNA"/>
</dbReference>
<keyword evidence="3" id="KW-1185">Reference proteome</keyword>
<accession>A0A1R2BKP6</accession>
<name>A0A1R2BKP6_9CILI</name>
<comment type="caution">
    <text evidence="2">The sequence shown here is derived from an EMBL/GenBank/DDBJ whole genome shotgun (WGS) entry which is preliminary data.</text>
</comment>
<dbReference type="PANTHER" id="PTHR35381:SF1">
    <property type="entry name" value="EF-HAND DOMAIN-CONTAINING PROTEIN"/>
    <property type="match status" value="1"/>
</dbReference>
<protein>
    <submittedName>
        <fullName evidence="2">Uncharacterized protein</fullName>
    </submittedName>
</protein>
<keyword evidence="1" id="KW-0175">Coiled coil</keyword>
<evidence type="ECO:0000256" key="1">
    <source>
        <dbReference type="SAM" id="Coils"/>
    </source>
</evidence>
<sequence length="440" mass="51989">MLNGLFRKTPDSIPVAKKTEQNIGTKLYDKGLRYMEILETKLEKFRKLRQENEDRNLTFSPKVNKSKYRSNAEILLKSGIATEEKLEKMRGEKLNSEINECTFSPQINRTSQILSLKRKSPIGERETQTPFSYDNEGLMNIIKLKKLNIHEELFEEAKILSEKRKEVAKKMYDLNSLKDTYSFHPDTSLTKAADDKILEQRGKYKRISDSRHEILKYLRLKSQNYDLEANQELFKPKIHYYPIKERRFKSPCRRCNSVSRSSSRLTSDKSEKIVNRIKFLRFSTIFKTLCPINGTIDRNTICKASLNKDMRKILEPLLNIIEMHELSIDFQQFSIEMEELMKNMTPEEKNFIIKGEKPEPIVRSRSYNNSPVREFKIYERNVEKLKNTRNKIEKWRKLKNLKEVEKCTFSPVTKNYVPVKEYKDIWALCLGSKLNKSACY</sequence>
<proteinExistence type="predicted"/>
<evidence type="ECO:0000313" key="2">
    <source>
        <dbReference type="EMBL" id="OMJ77342.1"/>
    </source>
</evidence>
<gene>
    <name evidence="2" type="ORF">SteCoe_23090</name>
</gene>
<dbReference type="Proteomes" id="UP000187209">
    <property type="component" value="Unassembled WGS sequence"/>
</dbReference>
<dbReference type="AlphaFoldDB" id="A0A1R2BKP6"/>